<protein>
    <submittedName>
        <fullName evidence="2">Abortive infection bacteriophage resistance protein</fullName>
    </submittedName>
</protein>
<accession>K1SF98</accession>
<reference evidence="2" key="1">
    <citation type="journal article" date="2013" name="Environ. Microbiol.">
        <title>Microbiota from the distal guts of lean and obese adolescents exhibit partial functional redundancy besides clear differences in community structure.</title>
        <authorList>
            <person name="Ferrer M."/>
            <person name="Ruiz A."/>
            <person name="Lanza F."/>
            <person name="Haange S.B."/>
            <person name="Oberbach A."/>
            <person name="Till H."/>
            <person name="Bargiela R."/>
            <person name="Campoy C."/>
            <person name="Segura M.T."/>
            <person name="Richter M."/>
            <person name="von Bergen M."/>
            <person name="Seifert J."/>
            <person name="Suarez A."/>
        </authorList>
    </citation>
    <scope>NUCLEOTIDE SEQUENCE</scope>
</reference>
<sequence>MQFNKTPATIKQQIEILRQRGCIIDDEEYARKCLTNINYYRLAYYFAPFLERKGKYRDGTTFEQIMKVYDFDRVLRRMLMTYLEEIEISMRAIISNYHAMKYGALGYLNASGFDPHHNHQAFLSKIERLIEANENEEFVKHHKRKYGGIMPVWAAVELFSFGTLTYFLIDMKSADKKDMVSQHFDLNYRTVEDRMLCLSDLRNVCAHYTRLYENP</sequence>
<proteinExistence type="predicted"/>
<gene>
    <name evidence="2" type="ORF">LEA_16062</name>
</gene>
<dbReference type="InterPro" id="IPR011664">
    <property type="entry name" value="Abi_system_AbiD/AbiF-like"/>
</dbReference>
<dbReference type="EMBL" id="AJWY01010976">
    <property type="protein sequence ID" value="EKC54029.1"/>
    <property type="molecule type" value="Genomic_DNA"/>
</dbReference>
<dbReference type="AlphaFoldDB" id="K1SF98"/>
<keyword evidence="1" id="KW-0472">Membrane</keyword>
<dbReference type="Pfam" id="PF07751">
    <property type="entry name" value="Abi_2"/>
    <property type="match status" value="1"/>
</dbReference>
<name>K1SF98_9ZZZZ</name>
<organism evidence="2">
    <name type="scientific">human gut metagenome</name>
    <dbReference type="NCBI Taxonomy" id="408170"/>
    <lineage>
        <taxon>unclassified sequences</taxon>
        <taxon>metagenomes</taxon>
        <taxon>organismal metagenomes</taxon>
    </lineage>
</organism>
<feature type="non-terminal residue" evidence="2">
    <location>
        <position position="215"/>
    </location>
</feature>
<comment type="caution">
    <text evidence="2">The sequence shown here is derived from an EMBL/GenBank/DDBJ whole genome shotgun (WGS) entry which is preliminary data.</text>
</comment>
<evidence type="ECO:0000256" key="1">
    <source>
        <dbReference type="SAM" id="Phobius"/>
    </source>
</evidence>
<keyword evidence="1" id="KW-0812">Transmembrane</keyword>
<feature type="transmembrane region" description="Helical" evidence="1">
    <location>
        <begin position="150"/>
        <end position="169"/>
    </location>
</feature>
<keyword evidence="1" id="KW-1133">Transmembrane helix</keyword>
<evidence type="ECO:0000313" key="2">
    <source>
        <dbReference type="EMBL" id="EKC54029.1"/>
    </source>
</evidence>